<feature type="transmembrane region" description="Helical" evidence="7">
    <location>
        <begin position="389"/>
        <end position="413"/>
    </location>
</feature>
<dbReference type="EMBL" id="JNVM01000019">
    <property type="protein sequence ID" value="KEQ23812.1"/>
    <property type="molecule type" value="Genomic_DNA"/>
</dbReference>
<evidence type="ECO:0000313" key="10">
    <source>
        <dbReference type="EMBL" id="KEQ23812.1"/>
    </source>
</evidence>
<keyword evidence="4 7" id="KW-1133">Transmembrane helix</keyword>
<reference evidence="10 11" key="1">
    <citation type="submission" date="2014-06" db="EMBL/GenBank/DDBJ databases">
        <title>Draft genome sequence of Paenibacillus sp. MSt1.</title>
        <authorList>
            <person name="Aw Y.K."/>
            <person name="Ong K.S."/>
            <person name="Gan H.M."/>
            <person name="Lee S.M."/>
        </authorList>
    </citation>
    <scope>NUCLEOTIDE SEQUENCE [LARGE SCALE GENOMIC DNA]</scope>
    <source>
        <strain evidence="10 11">MSt1</strain>
    </source>
</reference>
<dbReference type="PANTHER" id="PTHR30572">
    <property type="entry name" value="MEMBRANE COMPONENT OF TRANSPORTER-RELATED"/>
    <property type="match status" value="1"/>
</dbReference>
<feature type="domain" description="ABC3 transporter permease C-terminal" evidence="8">
    <location>
        <begin position="308"/>
        <end position="421"/>
    </location>
</feature>
<proteinExistence type="inferred from homology"/>
<comment type="caution">
    <text evidence="10">The sequence shown here is derived from an EMBL/GenBank/DDBJ whole genome shotgun (WGS) entry which is preliminary data.</text>
</comment>
<evidence type="ECO:0000256" key="5">
    <source>
        <dbReference type="ARBA" id="ARBA00023136"/>
    </source>
</evidence>
<keyword evidence="2" id="KW-1003">Cell membrane</keyword>
<dbReference type="OrthoDB" id="5022643at2"/>
<name>A0A081NZD9_9BACL</name>
<comment type="similarity">
    <text evidence="6">Belongs to the ABC-4 integral membrane protein family.</text>
</comment>
<feature type="transmembrane region" description="Helical" evidence="7">
    <location>
        <begin position="305"/>
        <end position="327"/>
    </location>
</feature>
<keyword evidence="3 7" id="KW-0812">Transmembrane</keyword>
<dbReference type="Pfam" id="PF12704">
    <property type="entry name" value="MacB_PCD"/>
    <property type="match status" value="1"/>
</dbReference>
<dbReference type="AlphaFoldDB" id="A0A081NZD9"/>
<keyword evidence="11" id="KW-1185">Reference proteome</keyword>
<dbReference type="RefSeq" id="WP_036687302.1">
    <property type="nucleotide sequence ID" value="NZ_FYEP01000003.1"/>
</dbReference>
<evidence type="ECO:0000256" key="2">
    <source>
        <dbReference type="ARBA" id="ARBA00022475"/>
    </source>
</evidence>
<sequence>MRSIKIAWKSLWERKLATLFIMLQLVVSFYLISNGFIQLSIPDYASETIKKYSNLDLEKTLTFSVPDLTSDNAWSIERYLKLRKEVSGMNEVSNYGSFSTAYFILSDLKNSDLYEAKNQALYKNSPLRGKEKLSYMVYFDESIFSSSKIKILKGRSLAKQDFAVEHHEQIPVLVGHDYESIFDIGDSFSIYWFGEKLNYRVVGVMDKESKWLDKNDYISMGVRDLNAAIVTPFLDYQKNSSPFVISSLQKSTFVSVQDAADRKILSEKIKQAATQLGLPSPIVRSIQEELDAYKKSKIELVKLNLYAGVFFLLTTSIGIITSTLSSIRIRFYEFGIRRVFGESIISIARSIIIEVFLLILLSACFGVFWNYYNSATSIIADMSSVKDLFGIALFAKVIILVLLLTFLSVLYPIRVLYRESPYKLISGVEN</sequence>
<evidence type="ECO:0000259" key="8">
    <source>
        <dbReference type="Pfam" id="PF02687"/>
    </source>
</evidence>
<feature type="domain" description="MacB-like periplasmic core" evidence="9">
    <location>
        <begin position="134"/>
        <end position="271"/>
    </location>
</feature>
<dbReference type="InterPro" id="IPR025857">
    <property type="entry name" value="MacB_PCD"/>
</dbReference>
<dbReference type="GO" id="GO:0005886">
    <property type="term" value="C:plasma membrane"/>
    <property type="evidence" value="ECO:0007669"/>
    <property type="project" value="UniProtKB-SubCell"/>
</dbReference>
<evidence type="ECO:0000313" key="11">
    <source>
        <dbReference type="Proteomes" id="UP000028123"/>
    </source>
</evidence>
<feature type="transmembrane region" description="Helical" evidence="7">
    <location>
        <begin position="347"/>
        <end position="369"/>
    </location>
</feature>
<dbReference type="PANTHER" id="PTHR30572:SF4">
    <property type="entry name" value="ABC TRANSPORTER PERMEASE YTRF"/>
    <property type="match status" value="1"/>
</dbReference>
<organism evidence="10 11">
    <name type="scientific">Paenibacillus tyrfis</name>
    <dbReference type="NCBI Taxonomy" id="1501230"/>
    <lineage>
        <taxon>Bacteria</taxon>
        <taxon>Bacillati</taxon>
        <taxon>Bacillota</taxon>
        <taxon>Bacilli</taxon>
        <taxon>Bacillales</taxon>
        <taxon>Paenibacillaceae</taxon>
        <taxon>Paenibacillus</taxon>
    </lineage>
</organism>
<dbReference type="GO" id="GO:0022857">
    <property type="term" value="F:transmembrane transporter activity"/>
    <property type="evidence" value="ECO:0007669"/>
    <property type="project" value="TreeGrafter"/>
</dbReference>
<dbReference type="eggNOG" id="COG0577">
    <property type="taxonomic scope" value="Bacteria"/>
</dbReference>
<evidence type="ECO:0000256" key="7">
    <source>
        <dbReference type="SAM" id="Phobius"/>
    </source>
</evidence>
<keyword evidence="5 7" id="KW-0472">Membrane</keyword>
<comment type="subcellular location">
    <subcellularLocation>
        <location evidence="1">Cell membrane</location>
        <topology evidence="1">Multi-pass membrane protein</topology>
    </subcellularLocation>
</comment>
<gene>
    <name evidence="10" type="ORF">ET33_12300</name>
</gene>
<dbReference type="InterPro" id="IPR003838">
    <property type="entry name" value="ABC3_permease_C"/>
</dbReference>
<evidence type="ECO:0000256" key="4">
    <source>
        <dbReference type="ARBA" id="ARBA00022989"/>
    </source>
</evidence>
<dbReference type="InterPro" id="IPR050250">
    <property type="entry name" value="Macrolide_Exporter_MacB"/>
</dbReference>
<evidence type="ECO:0000256" key="1">
    <source>
        <dbReference type="ARBA" id="ARBA00004651"/>
    </source>
</evidence>
<evidence type="ECO:0000256" key="3">
    <source>
        <dbReference type="ARBA" id="ARBA00022692"/>
    </source>
</evidence>
<protein>
    <recommendedName>
        <fullName evidence="12">ABC3 transporter permease protein domain-containing protein</fullName>
    </recommendedName>
</protein>
<dbReference type="Pfam" id="PF02687">
    <property type="entry name" value="FtsX"/>
    <property type="match status" value="1"/>
</dbReference>
<evidence type="ECO:0008006" key="12">
    <source>
        <dbReference type="Google" id="ProtNLM"/>
    </source>
</evidence>
<accession>A0A081NZD9</accession>
<evidence type="ECO:0000256" key="6">
    <source>
        <dbReference type="ARBA" id="ARBA00038076"/>
    </source>
</evidence>
<evidence type="ECO:0000259" key="9">
    <source>
        <dbReference type="Pfam" id="PF12704"/>
    </source>
</evidence>
<dbReference type="Proteomes" id="UP000028123">
    <property type="component" value="Unassembled WGS sequence"/>
</dbReference>